<name>A0AAN8GT30_9TELE</name>
<dbReference type="Gene3D" id="1.20.120.1080">
    <property type="match status" value="2"/>
</dbReference>
<dbReference type="InterPro" id="IPR027417">
    <property type="entry name" value="P-loop_NTPase"/>
</dbReference>
<dbReference type="FunFam" id="1.20.120.1080:FF:000006">
    <property type="entry name" value="ATP-dependent RNA helicase A protein"/>
    <property type="match status" value="2"/>
</dbReference>
<feature type="domain" description="Helicase C-terminal" evidence="10">
    <location>
        <begin position="1190"/>
        <end position="1363"/>
    </location>
</feature>
<dbReference type="InterPro" id="IPR014001">
    <property type="entry name" value="Helicase_ATP-bd"/>
</dbReference>
<dbReference type="InterPro" id="IPR048333">
    <property type="entry name" value="HA2_WH"/>
</dbReference>
<evidence type="ECO:0000256" key="2">
    <source>
        <dbReference type="ARBA" id="ARBA00012552"/>
    </source>
</evidence>
<feature type="compositionally biased region" description="Polar residues" evidence="8">
    <location>
        <begin position="799"/>
        <end position="811"/>
    </location>
</feature>
<keyword evidence="12" id="KW-1185">Reference proteome</keyword>
<dbReference type="GO" id="GO:1990904">
    <property type="term" value="C:ribonucleoprotein complex"/>
    <property type="evidence" value="ECO:0007669"/>
    <property type="project" value="TreeGrafter"/>
</dbReference>
<dbReference type="GO" id="GO:0043138">
    <property type="term" value="F:3'-5' DNA helicase activity"/>
    <property type="evidence" value="ECO:0007669"/>
    <property type="project" value="TreeGrafter"/>
</dbReference>
<evidence type="ECO:0000313" key="12">
    <source>
        <dbReference type="Proteomes" id="UP001335648"/>
    </source>
</evidence>
<dbReference type="PROSITE" id="PS00690">
    <property type="entry name" value="DEAH_ATP_HELICASE"/>
    <property type="match status" value="2"/>
</dbReference>
<dbReference type="PANTHER" id="PTHR18934:SF119">
    <property type="entry name" value="ATP-DEPENDENT RNA HELICASE A"/>
    <property type="match status" value="1"/>
</dbReference>
<dbReference type="GO" id="GO:0003723">
    <property type="term" value="F:RNA binding"/>
    <property type="evidence" value="ECO:0007669"/>
    <property type="project" value="TreeGrafter"/>
</dbReference>
<dbReference type="InterPro" id="IPR011545">
    <property type="entry name" value="DEAD/DEAH_box_helicase_dom"/>
</dbReference>
<dbReference type="FunFam" id="3.40.50.300:FF:000677">
    <property type="entry name" value="ATP-dependent RNA helicase A"/>
    <property type="match status" value="2"/>
</dbReference>
<dbReference type="GO" id="GO:0050684">
    <property type="term" value="P:regulation of mRNA processing"/>
    <property type="evidence" value="ECO:0007669"/>
    <property type="project" value="TreeGrafter"/>
</dbReference>
<evidence type="ECO:0000313" key="11">
    <source>
        <dbReference type="EMBL" id="KAK5889658.1"/>
    </source>
</evidence>
<dbReference type="Proteomes" id="UP001335648">
    <property type="component" value="Unassembled WGS sequence"/>
</dbReference>
<dbReference type="SMART" id="SM00490">
    <property type="entry name" value="HELICc"/>
    <property type="match status" value="2"/>
</dbReference>
<evidence type="ECO:0000256" key="1">
    <source>
        <dbReference type="ARBA" id="ARBA00008792"/>
    </source>
</evidence>
<sequence>MQSEMSYCTPEQISGELHDELKYQLDNDENLQKILAERETLPVKKFEEDIMAALESNAVVIIRGATGCGKTTQVPQYILDRFIKAGKASDCNIVVTQPRRISAVSVAERVSYERAEDVGRSCGYSVRFESVLPRPHASILFCTVGVLLRKLEAGIRGISHVIVDEIHERDINTDFLMVVLRDVIQAYPEVRVLLMSATIDTSMFREYFFNAPIIEVFGRTFPVQEYFLEDCIQMSNFIPPPMDRKKKDKDEEGGEEDTNCNVLCGPEYSAETKRSMALISEKETSFELVEALLRYIETLHVAGAVLVFLPGWNLIFAMQRHLENNPHFGSNRYRIMPLHSQIPREEQRKVFEPVPDNIRKVILSTNIAETSITINDVVYVIDSCKQKVKLFTSHNNMTNYATVWASKTNLEQRKGRAGRVRAGFCFHLCSHARFERLDTHMTPEIFRTPLHEVALSIKLLRLGAIGHFLSKAIEPPPLDAVIEAEHTLRELDALDSNDELTPLGRILARLPIEPRLGKMMIMGCIFHVGDAMCTISTATCFPEPFISEGKRLGFVHRNFAGSRFSDHVALLSVFQAWDDIRINGEEAEIRFCEHKRLNMSTLRMTWEAKVQLKEILVNAGFPEECLMTQMFNTVGPDNNLDVVVSLLSFGSYPNVCFHKEKRKILTTEGRNALIHKSSVNCPFTSHDMSYPSPFFVFSEKIRTRAISAKGMTLVSPLQLLLFACKKMSSDGEVVTLDDWIKLRIPHQVAGGVAALRAALEALVVEVTKDPEYIRHLEQNHQQLLNVIRTTSKTSAAGLTMVTSNTNSSRWPASTGEEEGDMEEEEGTEGDMGVEEEEEEAMEEGMEEEEEEEEGGTEGEEGMEEEEEEGMEGDTEEEVGEDTEGEEGEDTEVEEEEVDMEEEEEEGEEECTPEQISGELHDELKYQLDNDENLQKILAERETLPVKKFEEDIMAALESNAVVIIRGATGCGKTTQVPQYILDRFIKAGKASDCNIVVTQPRRISAVSVAERVSYERAEDVGRSCGYSVRFESVLPRPHASILFCTVGVLLRKLEAGIRGISHVIVDEIHERDINTDFLMVVLRDVIQAYPEVRVLLMSATIDTSMFREYFFNAPIIEVFGRTFPVQEYFLEDCIQMSNFVPPPMDRKKKDKDEEGGEEDTNCNVLCGPEYSAETKRSMALISEKETSFELVEALLRYIETLHVAGAVLVFLPGWNLIFAMQRHLENNPHFGSNRYRIMPLHSQIPREEQRKVFEPVPDNIRKVILSTNIAETSITINDVVYVIDSCKQKVKLFTSHNNMTNYATVWASKTNLEQRKGRAGRVRAGFCFHLCSHARFERLDTHMTPEIFRTPLHEVALSIKLLRLGAIGHFLSKAIEPPPLDAVIEAEHTLRELDALDSNDELTPLGRILARLPIEPRLGKMMIMGCIFHVGDAMCTISTATCFPEPFISEGKRLGFVHRNFAGSRFSDHVALLSVFQAWDDIRINGEEAEIRFCEHKRLNMSTLRMTWEAKVQLKEILVNAGFPEECLMTQMFNTVGPDNNLDVVVSLLSFGSYPNVCFHKEKRKILTTEGRNALIHKSSVNCPFTSHDMSYPSPFFVFSEKIRTRAISAKGMTLVSPLQLLLFACKKMSSDGEVVTLDDWIKLRIPHQVAGGVAALRAALEALVVEVTKDPEYIRHLEQNHQQLLNVIRTTSKTSAAGLTMVTSNTNSSRMGDGPRPPKMARFDGGGGGGYGGGRGGGIINAQIHCSVF</sequence>
<dbReference type="EMBL" id="JAULUE010002057">
    <property type="protein sequence ID" value="KAK5889658.1"/>
    <property type="molecule type" value="Genomic_DNA"/>
</dbReference>
<evidence type="ECO:0000256" key="8">
    <source>
        <dbReference type="SAM" id="MobiDB-lite"/>
    </source>
</evidence>
<keyword evidence="4" id="KW-0378">Hydrolase</keyword>
<dbReference type="GO" id="GO:0005524">
    <property type="term" value="F:ATP binding"/>
    <property type="evidence" value="ECO:0007669"/>
    <property type="project" value="UniProtKB-KW"/>
</dbReference>
<dbReference type="FunFam" id="3.40.50.300:FF:000284">
    <property type="entry name" value="probable ATP-dependent RNA helicase YTHDC2"/>
    <property type="match status" value="2"/>
</dbReference>
<dbReference type="Pfam" id="PF04408">
    <property type="entry name" value="WHD_HA2"/>
    <property type="match status" value="2"/>
</dbReference>
<dbReference type="GO" id="GO:0003724">
    <property type="term" value="F:RNA helicase activity"/>
    <property type="evidence" value="ECO:0007669"/>
    <property type="project" value="UniProtKB-EC"/>
</dbReference>
<dbReference type="PROSITE" id="PS51194">
    <property type="entry name" value="HELICASE_CTER"/>
    <property type="match status" value="2"/>
</dbReference>
<dbReference type="InterPro" id="IPR001650">
    <property type="entry name" value="Helicase_C-like"/>
</dbReference>
<dbReference type="SUPFAM" id="SSF52540">
    <property type="entry name" value="P-loop containing nucleoside triphosphate hydrolases"/>
    <property type="match status" value="2"/>
</dbReference>
<feature type="domain" description="Helicase ATP-binding" evidence="9">
    <location>
        <begin position="51"/>
        <end position="217"/>
    </location>
</feature>
<comment type="caution">
    <text evidence="11">The sequence shown here is derived from an EMBL/GenBank/DDBJ whole genome shotgun (WGS) entry which is preliminary data.</text>
</comment>
<dbReference type="InterPro" id="IPR011709">
    <property type="entry name" value="DEAD-box_helicase_OB_fold"/>
</dbReference>
<dbReference type="CDD" id="cd18791">
    <property type="entry name" value="SF2_C_RHA"/>
    <property type="match status" value="2"/>
</dbReference>
<feature type="region of interest" description="Disordered" evidence="8">
    <location>
        <begin position="799"/>
        <end position="914"/>
    </location>
</feature>
<protein>
    <recommendedName>
        <fullName evidence="2">RNA helicase</fullName>
        <ecNumber evidence="2">3.6.4.13</ecNumber>
    </recommendedName>
</protein>
<dbReference type="SMART" id="SM00847">
    <property type="entry name" value="HA2"/>
    <property type="match status" value="2"/>
</dbReference>
<organism evidence="11 12">
    <name type="scientific">Champsocephalus esox</name>
    <name type="common">pike icefish</name>
    <dbReference type="NCBI Taxonomy" id="159716"/>
    <lineage>
        <taxon>Eukaryota</taxon>
        <taxon>Metazoa</taxon>
        <taxon>Chordata</taxon>
        <taxon>Craniata</taxon>
        <taxon>Vertebrata</taxon>
        <taxon>Euteleostomi</taxon>
        <taxon>Actinopterygii</taxon>
        <taxon>Neopterygii</taxon>
        <taxon>Teleostei</taxon>
        <taxon>Neoteleostei</taxon>
        <taxon>Acanthomorphata</taxon>
        <taxon>Eupercaria</taxon>
        <taxon>Perciformes</taxon>
        <taxon>Notothenioidei</taxon>
        <taxon>Channichthyidae</taxon>
        <taxon>Champsocephalus</taxon>
    </lineage>
</organism>
<dbReference type="InterPro" id="IPR007502">
    <property type="entry name" value="Helicase-assoc_dom"/>
</dbReference>
<dbReference type="GO" id="GO:0045944">
    <property type="term" value="P:positive regulation of transcription by RNA polymerase II"/>
    <property type="evidence" value="ECO:0007669"/>
    <property type="project" value="TreeGrafter"/>
</dbReference>
<proteinExistence type="inferred from homology"/>
<evidence type="ECO:0000256" key="7">
    <source>
        <dbReference type="ARBA" id="ARBA00047984"/>
    </source>
</evidence>
<keyword evidence="6" id="KW-0067">ATP-binding</keyword>
<gene>
    <name evidence="11" type="ORF">CesoFtcFv8_015645</name>
</gene>
<dbReference type="Pfam" id="PF07717">
    <property type="entry name" value="OB_NTP_bind"/>
    <property type="match status" value="2"/>
</dbReference>
<accession>A0AAN8GT30</accession>
<dbReference type="Gene3D" id="3.40.50.300">
    <property type="entry name" value="P-loop containing nucleotide triphosphate hydrolases"/>
    <property type="match status" value="4"/>
</dbReference>
<feature type="domain" description="Helicase ATP-binding" evidence="9">
    <location>
        <begin position="953"/>
        <end position="1119"/>
    </location>
</feature>
<reference evidence="11 12" key="1">
    <citation type="journal article" date="2023" name="Mol. Biol. Evol.">
        <title>Genomics of Secondarily Temperate Adaptation in the Only Non-Antarctic Icefish.</title>
        <authorList>
            <person name="Rivera-Colon A.G."/>
            <person name="Rayamajhi N."/>
            <person name="Minhas B.F."/>
            <person name="Madrigal G."/>
            <person name="Bilyk K.T."/>
            <person name="Yoon V."/>
            <person name="Hune M."/>
            <person name="Gregory S."/>
            <person name="Cheng C.H.C."/>
            <person name="Catchen J.M."/>
        </authorList>
    </citation>
    <scope>NUCLEOTIDE SEQUENCE [LARGE SCALE GENOMIC DNA]</scope>
    <source>
        <strain evidence="11">JC2023a</strain>
    </source>
</reference>
<evidence type="ECO:0000256" key="5">
    <source>
        <dbReference type="ARBA" id="ARBA00022806"/>
    </source>
</evidence>
<dbReference type="EC" id="3.6.4.13" evidence="2"/>
<evidence type="ECO:0000256" key="3">
    <source>
        <dbReference type="ARBA" id="ARBA00022741"/>
    </source>
</evidence>
<evidence type="ECO:0000259" key="9">
    <source>
        <dbReference type="PROSITE" id="PS51192"/>
    </source>
</evidence>
<dbReference type="Pfam" id="PF00271">
    <property type="entry name" value="Helicase_C"/>
    <property type="match status" value="2"/>
</dbReference>
<comment type="catalytic activity">
    <reaction evidence="7">
        <text>ATP + H2O = ADP + phosphate + H(+)</text>
        <dbReference type="Rhea" id="RHEA:13065"/>
        <dbReference type="ChEBI" id="CHEBI:15377"/>
        <dbReference type="ChEBI" id="CHEBI:15378"/>
        <dbReference type="ChEBI" id="CHEBI:30616"/>
        <dbReference type="ChEBI" id="CHEBI:43474"/>
        <dbReference type="ChEBI" id="CHEBI:456216"/>
        <dbReference type="EC" id="3.6.4.13"/>
    </reaction>
</comment>
<comment type="similarity">
    <text evidence="1">Belongs to the DEAD box helicase family. DEAH subfamily.</text>
</comment>
<keyword evidence="3" id="KW-0547">Nucleotide-binding</keyword>
<evidence type="ECO:0000256" key="4">
    <source>
        <dbReference type="ARBA" id="ARBA00022801"/>
    </source>
</evidence>
<feature type="compositionally biased region" description="Acidic residues" evidence="8">
    <location>
        <begin position="815"/>
        <end position="911"/>
    </location>
</feature>
<dbReference type="SMART" id="SM00487">
    <property type="entry name" value="DEXDc"/>
    <property type="match status" value="2"/>
</dbReference>
<dbReference type="GO" id="GO:0016887">
    <property type="term" value="F:ATP hydrolysis activity"/>
    <property type="evidence" value="ECO:0007669"/>
    <property type="project" value="TreeGrafter"/>
</dbReference>
<dbReference type="PANTHER" id="PTHR18934">
    <property type="entry name" value="ATP-DEPENDENT RNA HELICASE"/>
    <property type="match status" value="1"/>
</dbReference>
<dbReference type="InterPro" id="IPR002464">
    <property type="entry name" value="DNA/RNA_helicase_DEAH_CS"/>
</dbReference>
<evidence type="ECO:0000256" key="6">
    <source>
        <dbReference type="ARBA" id="ARBA00022840"/>
    </source>
</evidence>
<feature type="domain" description="Helicase C-terminal" evidence="10">
    <location>
        <begin position="288"/>
        <end position="461"/>
    </location>
</feature>
<keyword evidence="5" id="KW-0347">Helicase</keyword>
<dbReference type="PROSITE" id="PS51192">
    <property type="entry name" value="HELICASE_ATP_BIND_1"/>
    <property type="match status" value="2"/>
</dbReference>
<dbReference type="GO" id="GO:0005730">
    <property type="term" value="C:nucleolus"/>
    <property type="evidence" value="ECO:0007669"/>
    <property type="project" value="TreeGrafter"/>
</dbReference>
<dbReference type="Pfam" id="PF00270">
    <property type="entry name" value="DEAD"/>
    <property type="match status" value="2"/>
</dbReference>
<evidence type="ECO:0000259" key="10">
    <source>
        <dbReference type="PROSITE" id="PS51194"/>
    </source>
</evidence>